<feature type="region of interest" description="Disordered" evidence="1">
    <location>
        <begin position="353"/>
        <end position="381"/>
    </location>
</feature>
<gene>
    <name evidence="2" type="ORF">UFOPK3543_02890</name>
</gene>
<dbReference type="AlphaFoldDB" id="A0A6J7IUP8"/>
<dbReference type="EMBL" id="CAFBMH010000169">
    <property type="protein sequence ID" value="CAB4934853.1"/>
    <property type="molecule type" value="Genomic_DNA"/>
</dbReference>
<organism evidence="2">
    <name type="scientific">freshwater metagenome</name>
    <dbReference type="NCBI Taxonomy" id="449393"/>
    <lineage>
        <taxon>unclassified sequences</taxon>
        <taxon>metagenomes</taxon>
        <taxon>ecological metagenomes</taxon>
    </lineage>
</organism>
<reference evidence="2" key="1">
    <citation type="submission" date="2020-05" db="EMBL/GenBank/DDBJ databases">
        <authorList>
            <person name="Chiriac C."/>
            <person name="Salcher M."/>
            <person name="Ghai R."/>
            <person name="Kavagutti S V."/>
        </authorList>
    </citation>
    <scope>NUCLEOTIDE SEQUENCE</scope>
</reference>
<accession>A0A6J7IUP8</accession>
<proteinExistence type="predicted"/>
<name>A0A6J7IUP8_9ZZZZ</name>
<feature type="compositionally biased region" description="Basic and acidic residues" evidence="1">
    <location>
        <begin position="355"/>
        <end position="381"/>
    </location>
</feature>
<protein>
    <submittedName>
        <fullName evidence="2">Unannotated protein</fullName>
    </submittedName>
</protein>
<evidence type="ECO:0000256" key="1">
    <source>
        <dbReference type="SAM" id="MobiDB-lite"/>
    </source>
</evidence>
<sequence>MIGIEPIVEHRREYRTHVGGEVEVAAAVQRGQRRRIARQTAVHVIADHEHDGRRAVIGASRVAALDPTTELGVGHDNDPATEGRRGILEQRLDAVVEILHELRVAGELIAVRVVATLAHGDHAGAEVEVDQPRREREVAGHIVVGGDIRRVDRVDPTRLADRGLERVGHLVRPQALADVIVAEVGQRVVRQRLVLLGAGPEEAAPTRQPRHLGLGALQHQRHARAADVDAGEAVHAHTVEPTAEHASRVRLGVVARHDAGHAREVTVVLRGMADTPNDREVATIEAALEIGEVRMKPEAFAHGQGEVGRDADRATGTGRGRVLRGTALRVVGAVRRRHERVQAVVPAGEFDEHEDSIAHAERRAGPRGVAEEHGIDHRSTAEHHGALQEAAAAHLATLAFHRIARTSGGDQVRHDASS</sequence>
<evidence type="ECO:0000313" key="2">
    <source>
        <dbReference type="EMBL" id="CAB4934853.1"/>
    </source>
</evidence>